<accession>A0A8T2T2D3</accession>
<name>A0A8T2T2D3_CERRI</name>
<comment type="caution">
    <text evidence="2">The sequence shown here is derived from an EMBL/GenBank/DDBJ whole genome shotgun (WGS) entry which is preliminary data.</text>
</comment>
<dbReference type="Pfam" id="PF20431">
    <property type="entry name" value="E_motif"/>
    <property type="match status" value="1"/>
</dbReference>
<sequence length="302" mass="33950">MRSSSASMLRSLIRGSVISDGKGLRCSLHPALRAGGEACVRSIYTKPFGDDFFKMADSMISPPWEEECIDIYQRGEQDVTSASAVTIHEGSSSLHAPGLQPGTKLWASLPCGCQLQYDKRLTVSPSAPRPLSSAGSLILSNNYASSSRFEDKAKIRALMEARGLKKEPGWSRIEIQGQLNTFLVDDKSHPRNKEIRQELQRMLGLMREAGYVADIRCVLRDIPDSEKENALQHHSERLAMALGHISLPPRSPMRVIKNLRVCNDCHVATKYFAYIYKREIIVRDATRFHHYRDGYCSCGDYW</sequence>
<organism evidence="2 3">
    <name type="scientific">Ceratopteris richardii</name>
    <name type="common">Triangle waterfern</name>
    <dbReference type="NCBI Taxonomy" id="49495"/>
    <lineage>
        <taxon>Eukaryota</taxon>
        <taxon>Viridiplantae</taxon>
        <taxon>Streptophyta</taxon>
        <taxon>Embryophyta</taxon>
        <taxon>Tracheophyta</taxon>
        <taxon>Polypodiopsida</taxon>
        <taxon>Polypodiidae</taxon>
        <taxon>Polypodiales</taxon>
        <taxon>Pteridineae</taxon>
        <taxon>Pteridaceae</taxon>
        <taxon>Parkerioideae</taxon>
        <taxon>Ceratopteris</taxon>
    </lineage>
</organism>
<evidence type="ECO:0000313" key="2">
    <source>
        <dbReference type="EMBL" id="KAH7388588.1"/>
    </source>
</evidence>
<dbReference type="GO" id="GO:0008270">
    <property type="term" value="F:zinc ion binding"/>
    <property type="evidence" value="ECO:0007669"/>
    <property type="project" value="InterPro"/>
</dbReference>
<dbReference type="OMA" id="ISRYTWI"/>
<dbReference type="OrthoDB" id="185373at2759"/>
<evidence type="ECO:0000259" key="1">
    <source>
        <dbReference type="Pfam" id="PF14432"/>
    </source>
</evidence>
<feature type="domain" description="DYW" evidence="1">
    <location>
        <begin position="210"/>
        <end position="302"/>
    </location>
</feature>
<proteinExistence type="predicted"/>
<protein>
    <recommendedName>
        <fullName evidence="1">DYW domain-containing protein</fullName>
    </recommendedName>
</protein>
<gene>
    <name evidence="2" type="ORF">KP509_16G082900</name>
</gene>
<dbReference type="AlphaFoldDB" id="A0A8T2T2D3"/>
<dbReference type="InterPro" id="IPR046848">
    <property type="entry name" value="E_motif"/>
</dbReference>
<dbReference type="InterPro" id="IPR032867">
    <property type="entry name" value="DYW_dom"/>
</dbReference>
<dbReference type="Pfam" id="PF14432">
    <property type="entry name" value="DYW_deaminase"/>
    <property type="match status" value="1"/>
</dbReference>
<dbReference type="EMBL" id="CM035421">
    <property type="protein sequence ID" value="KAH7388588.1"/>
    <property type="molecule type" value="Genomic_DNA"/>
</dbReference>
<reference evidence="2" key="1">
    <citation type="submission" date="2021-08" db="EMBL/GenBank/DDBJ databases">
        <title>WGS assembly of Ceratopteris richardii.</title>
        <authorList>
            <person name="Marchant D.B."/>
            <person name="Chen G."/>
            <person name="Jenkins J."/>
            <person name="Shu S."/>
            <person name="Leebens-Mack J."/>
            <person name="Grimwood J."/>
            <person name="Schmutz J."/>
            <person name="Soltis P."/>
            <person name="Soltis D."/>
            <person name="Chen Z.-H."/>
        </authorList>
    </citation>
    <scope>NUCLEOTIDE SEQUENCE</scope>
    <source>
        <strain evidence="2">Whitten #5841</strain>
        <tissue evidence="2">Leaf</tissue>
    </source>
</reference>
<dbReference type="Proteomes" id="UP000825935">
    <property type="component" value="Chromosome 16"/>
</dbReference>
<keyword evidence="3" id="KW-1185">Reference proteome</keyword>
<evidence type="ECO:0000313" key="3">
    <source>
        <dbReference type="Proteomes" id="UP000825935"/>
    </source>
</evidence>